<keyword evidence="3" id="KW-0789">Thiol protease inhibitor</keyword>
<comment type="similarity">
    <text evidence="1">Belongs to the cystatin family.</text>
</comment>
<feature type="signal peptide" evidence="4">
    <location>
        <begin position="1"/>
        <end position="19"/>
    </location>
</feature>
<reference evidence="7" key="1">
    <citation type="journal article" date="2014" name="Nat. Genet.">
        <title>Genome of the human hookworm Necator americanus.</title>
        <authorList>
            <person name="Tang Y.T."/>
            <person name="Gao X."/>
            <person name="Rosa B.A."/>
            <person name="Abubucker S."/>
            <person name="Hallsworth-Pepin K."/>
            <person name="Martin J."/>
            <person name="Tyagi R."/>
            <person name="Heizer E."/>
            <person name="Zhang X."/>
            <person name="Bhonagiri-Palsikar V."/>
            <person name="Minx P."/>
            <person name="Warren W.C."/>
            <person name="Wang Q."/>
            <person name="Zhan B."/>
            <person name="Hotez P.J."/>
            <person name="Sternberg P.W."/>
            <person name="Dougall A."/>
            <person name="Gaze S.T."/>
            <person name="Mulvenna J."/>
            <person name="Sotillo J."/>
            <person name="Ranganathan S."/>
            <person name="Rabelo E.M."/>
            <person name="Wilson R.K."/>
            <person name="Felgner P.L."/>
            <person name="Bethony J."/>
            <person name="Hawdon J.M."/>
            <person name="Gasser R.B."/>
            <person name="Loukas A."/>
            <person name="Mitreva M."/>
        </authorList>
    </citation>
    <scope>NUCLEOTIDE SEQUENCE [LARGE SCALE GENOMIC DNA]</scope>
</reference>
<protein>
    <submittedName>
        <fullName evidence="6">Cystatin domain protein</fullName>
    </submittedName>
</protein>
<feature type="domain" description="Cystatin" evidence="5">
    <location>
        <begin position="21"/>
        <end position="134"/>
    </location>
</feature>
<dbReference type="Pfam" id="PF00031">
    <property type="entry name" value="Cystatin"/>
    <property type="match status" value="1"/>
</dbReference>
<dbReference type="Proteomes" id="UP000053676">
    <property type="component" value="Unassembled WGS sequence"/>
</dbReference>
<dbReference type="SMART" id="SM00043">
    <property type="entry name" value="CY"/>
    <property type="match status" value="1"/>
</dbReference>
<keyword evidence="2" id="KW-0646">Protease inhibitor</keyword>
<dbReference type="InterPro" id="IPR000010">
    <property type="entry name" value="Cystatin_dom"/>
</dbReference>
<evidence type="ECO:0000313" key="7">
    <source>
        <dbReference type="Proteomes" id="UP000053676"/>
    </source>
</evidence>
<evidence type="ECO:0000256" key="1">
    <source>
        <dbReference type="ARBA" id="ARBA00009403"/>
    </source>
</evidence>
<dbReference type="KEGG" id="nai:NECAME_12837"/>
<dbReference type="CTD" id="25352865"/>
<name>W2T0X8_NECAM</name>
<dbReference type="GO" id="GO:0005737">
    <property type="term" value="C:cytoplasm"/>
    <property type="evidence" value="ECO:0007669"/>
    <property type="project" value="TreeGrafter"/>
</dbReference>
<dbReference type="OrthoDB" id="110606at2759"/>
<evidence type="ECO:0000259" key="5">
    <source>
        <dbReference type="SMART" id="SM00043"/>
    </source>
</evidence>
<dbReference type="CDD" id="cd00042">
    <property type="entry name" value="CY"/>
    <property type="match status" value="1"/>
</dbReference>
<dbReference type="AlphaFoldDB" id="W2T0X8"/>
<evidence type="ECO:0000256" key="3">
    <source>
        <dbReference type="ARBA" id="ARBA00022704"/>
    </source>
</evidence>
<dbReference type="GO" id="GO:0005615">
    <property type="term" value="C:extracellular space"/>
    <property type="evidence" value="ECO:0007669"/>
    <property type="project" value="TreeGrafter"/>
</dbReference>
<dbReference type="MEROPS" id="I25.043"/>
<feature type="chain" id="PRO_5018671393" evidence="4">
    <location>
        <begin position="20"/>
        <end position="139"/>
    </location>
</feature>
<dbReference type="GO" id="GO:0031982">
    <property type="term" value="C:vesicle"/>
    <property type="evidence" value="ECO:0007669"/>
    <property type="project" value="TreeGrafter"/>
</dbReference>
<dbReference type="InterPro" id="IPR046350">
    <property type="entry name" value="Cystatin_sf"/>
</dbReference>
<keyword evidence="7" id="KW-1185">Reference proteome</keyword>
<dbReference type="GO" id="GO:0004869">
    <property type="term" value="F:cysteine-type endopeptidase inhibitor activity"/>
    <property type="evidence" value="ECO:0007669"/>
    <property type="project" value="UniProtKB-KW"/>
</dbReference>
<proteinExistence type="inferred from homology"/>
<accession>W2T0X8</accession>
<organism evidence="6 7">
    <name type="scientific">Necator americanus</name>
    <name type="common">Human hookworm</name>
    <dbReference type="NCBI Taxonomy" id="51031"/>
    <lineage>
        <taxon>Eukaryota</taxon>
        <taxon>Metazoa</taxon>
        <taxon>Ecdysozoa</taxon>
        <taxon>Nematoda</taxon>
        <taxon>Chromadorea</taxon>
        <taxon>Rhabditida</taxon>
        <taxon>Rhabditina</taxon>
        <taxon>Rhabditomorpha</taxon>
        <taxon>Strongyloidea</taxon>
        <taxon>Ancylostomatidae</taxon>
        <taxon>Bunostominae</taxon>
        <taxon>Necator</taxon>
    </lineage>
</organism>
<evidence type="ECO:0000256" key="4">
    <source>
        <dbReference type="SAM" id="SignalP"/>
    </source>
</evidence>
<dbReference type="SUPFAM" id="SSF54403">
    <property type="entry name" value="Cystatin/monellin"/>
    <property type="match status" value="1"/>
</dbReference>
<dbReference type="PANTHER" id="PTHR46186:SF2">
    <property type="entry name" value="CYSTATIN"/>
    <property type="match status" value="1"/>
</dbReference>
<dbReference type="GeneID" id="25352865"/>
<dbReference type="Gene3D" id="3.10.450.10">
    <property type="match status" value="1"/>
</dbReference>
<gene>
    <name evidence="6" type="ORF">NECAME_12837</name>
</gene>
<evidence type="ECO:0000313" key="6">
    <source>
        <dbReference type="EMBL" id="ETN74627.1"/>
    </source>
</evidence>
<dbReference type="PANTHER" id="PTHR46186">
    <property type="entry name" value="CYSTATIN"/>
    <property type="match status" value="1"/>
</dbReference>
<evidence type="ECO:0000256" key="2">
    <source>
        <dbReference type="ARBA" id="ARBA00022690"/>
    </source>
</evidence>
<dbReference type="EMBL" id="KI660345">
    <property type="protein sequence ID" value="ETN74627.1"/>
    <property type="molecule type" value="Genomic_DNA"/>
</dbReference>
<sequence>MSRVAFVFALLCTVPFVDSQVMPGGVSPMNASDPKNMEKAWKAVNAVNEKVNDGDHLMVPVKVEKAEQQVVAGTKYIFEILYGESTCKKGQTNAVNAANCPPKPDGHQALYEVELWEKLWENFEQFTVKKIRDVHERIF</sequence>
<keyword evidence="4" id="KW-0732">Signal</keyword>
<dbReference type="OMA" id="ITTANCP"/>